<organism evidence="1 2">
    <name type="scientific">Bauhinia variegata</name>
    <name type="common">Purple orchid tree</name>
    <name type="synonym">Phanera variegata</name>
    <dbReference type="NCBI Taxonomy" id="167791"/>
    <lineage>
        <taxon>Eukaryota</taxon>
        <taxon>Viridiplantae</taxon>
        <taxon>Streptophyta</taxon>
        <taxon>Embryophyta</taxon>
        <taxon>Tracheophyta</taxon>
        <taxon>Spermatophyta</taxon>
        <taxon>Magnoliopsida</taxon>
        <taxon>eudicotyledons</taxon>
        <taxon>Gunneridae</taxon>
        <taxon>Pentapetalae</taxon>
        <taxon>rosids</taxon>
        <taxon>fabids</taxon>
        <taxon>Fabales</taxon>
        <taxon>Fabaceae</taxon>
        <taxon>Cercidoideae</taxon>
        <taxon>Cercideae</taxon>
        <taxon>Bauhiniinae</taxon>
        <taxon>Bauhinia</taxon>
    </lineage>
</organism>
<gene>
    <name evidence="1" type="ORF">L6164_020493</name>
</gene>
<name>A0ACB9MVL4_BAUVA</name>
<proteinExistence type="predicted"/>
<dbReference type="Proteomes" id="UP000828941">
    <property type="component" value="Chromosome 8"/>
</dbReference>
<accession>A0ACB9MVL4</accession>
<sequence>MATSKASTGPFLDLRLLLLLLINNAKSADSISFSFSGENFKNPPNSGGGYLGLVSPETALDATKNHIVAVEFDSFGGNDWDPNPSVGSNYPHVGININSIKSVKTAGWLIFFKDAGGAKAKARISYDSKTQTLSVLVNYFDTGLIGNTTLSHVIDLRTVLPERVVVGFSATTGDFVETRHSYLVICFN</sequence>
<keyword evidence="2" id="KW-1185">Reference proteome</keyword>
<comment type="caution">
    <text evidence="1">The sequence shown here is derived from an EMBL/GenBank/DDBJ whole genome shotgun (WGS) entry which is preliminary data.</text>
</comment>
<evidence type="ECO:0000313" key="2">
    <source>
        <dbReference type="Proteomes" id="UP000828941"/>
    </source>
</evidence>
<protein>
    <submittedName>
        <fullName evidence="1">Uncharacterized protein</fullName>
    </submittedName>
</protein>
<reference evidence="1 2" key="1">
    <citation type="journal article" date="2022" name="DNA Res.">
        <title>Chromosomal-level genome assembly of the orchid tree Bauhinia variegata (Leguminosae; Cercidoideae) supports the allotetraploid origin hypothesis of Bauhinia.</title>
        <authorList>
            <person name="Zhong Y."/>
            <person name="Chen Y."/>
            <person name="Zheng D."/>
            <person name="Pang J."/>
            <person name="Liu Y."/>
            <person name="Luo S."/>
            <person name="Meng S."/>
            <person name="Qian L."/>
            <person name="Wei D."/>
            <person name="Dai S."/>
            <person name="Zhou R."/>
        </authorList>
    </citation>
    <scope>NUCLEOTIDE SEQUENCE [LARGE SCALE GENOMIC DNA]</scope>
    <source>
        <strain evidence="1">BV-YZ2020</strain>
    </source>
</reference>
<dbReference type="EMBL" id="CM039433">
    <property type="protein sequence ID" value="KAI4328109.1"/>
    <property type="molecule type" value="Genomic_DNA"/>
</dbReference>
<evidence type="ECO:0000313" key="1">
    <source>
        <dbReference type="EMBL" id="KAI4328109.1"/>
    </source>
</evidence>